<reference evidence="9 10" key="3">
    <citation type="submission" date="2020-07" db="EMBL/GenBank/DDBJ databases">
        <title>Genomic Encyclopedia of Type Strains, Phase IV (KMG-V): Genome sequencing to study the core and pangenomes of soil and plant-associated prokaryotes.</title>
        <authorList>
            <person name="Whitman W."/>
        </authorList>
    </citation>
    <scope>NUCLEOTIDE SEQUENCE [LARGE SCALE GENOMIC DNA]</scope>
    <source>
        <strain evidence="4 10">A5</strain>
        <strain evidence="5 9">C13</strain>
        <strain evidence="7 12">D1</strain>
        <strain evidence="6 11">DSM 7078</strain>
    </source>
</reference>
<evidence type="ECO:0000313" key="6">
    <source>
        <dbReference type="EMBL" id="MBB6067503.1"/>
    </source>
</evidence>
<evidence type="ECO:0000313" key="5">
    <source>
        <dbReference type="EMBL" id="MBA2864462.1"/>
    </source>
</evidence>
<dbReference type="GeneID" id="10981889"/>
<evidence type="ECO:0000313" key="4">
    <source>
        <dbReference type="EMBL" id="MBA2846274.1"/>
    </source>
</evidence>
<proteinExistence type="predicted"/>
<evidence type="ECO:0000259" key="2">
    <source>
        <dbReference type="Pfam" id="PF02579"/>
    </source>
</evidence>
<reference evidence="8" key="1">
    <citation type="journal article" date="2018" name="Genome Announc.">
        <title>Complete Genome Sequence of the Methanococcus maripaludis Type Strain JJ (DSM 2067), a Model for Selenoprotein Synthesis in Archaea.</title>
        <authorList>
            <person name="Poehlein A."/>
            <person name="Heym D."/>
            <person name="Quitzke V."/>
            <person name="Fersch J."/>
            <person name="Daniel R."/>
            <person name="Rother M."/>
        </authorList>
    </citation>
    <scope>NUCLEOTIDE SEQUENCE [LARGE SCALE GENOMIC DNA]</scope>
    <source>
        <strain evidence="8">DSM 2067</strain>
    </source>
</reference>
<reference evidence="3" key="2">
    <citation type="submission" date="2018-02" db="EMBL/GenBank/DDBJ databases">
        <title>Complete genome sequence of the Methanococcus maripaludis type strain JJ (DSM 2067), a model for selenoprotein synthesis in Archaea.</title>
        <authorList>
            <person name="Poehlein A."/>
            <person name="Heym D."/>
            <person name="Quitzke V."/>
            <person name="Fersch J."/>
            <person name="Daniel R."/>
            <person name="Rother M."/>
        </authorList>
    </citation>
    <scope>NUCLEOTIDE SEQUENCE [LARGE SCALE GENOMIC DNA]</scope>
    <source>
        <strain evidence="3">DSM 2067</strain>
    </source>
</reference>
<dbReference type="EMBL" id="JACHIQ010000002">
    <property type="protein sequence ID" value="MBB6067503.1"/>
    <property type="molecule type" value="Genomic_DNA"/>
</dbReference>
<dbReference type="EMBL" id="JACHED010000005">
    <property type="protein sequence ID" value="MBB6497756.1"/>
    <property type="molecule type" value="Genomic_DNA"/>
</dbReference>
<evidence type="ECO:0000313" key="8">
    <source>
        <dbReference type="Proteomes" id="UP000239462"/>
    </source>
</evidence>
<sequence length="119" mass="12669">MKIAIPILDEKTVCSHFGKTPFFMIFEVNENNEIIGSKKVGNSPCHGAAHETEQGHGGQGPGSTVQTLLSEGVNAVVFVNMGQRSVNALGSVVELYQTSLEDVDAVLKEVLSGNLTKLN</sequence>
<feature type="domain" description="Dinitrogenase iron-molybdenum cofactor biosynthesis" evidence="2">
    <location>
        <begin position="9"/>
        <end position="111"/>
    </location>
</feature>
<dbReference type="GeneID" id="36101676"/>
<evidence type="ECO:0000313" key="12">
    <source>
        <dbReference type="Proteomes" id="UP000590564"/>
    </source>
</evidence>
<dbReference type="Gene3D" id="3.30.420.130">
    <property type="entry name" value="Dinitrogenase iron-molybdenum cofactor biosynthesis domain"/>
    <property type="match status" value="1"/>
</dbReference>
<dbReference type="InterPro" id="IPR051840">
    <property type="entry name" value="NifX/NifY_domain"/>
</dbReference>
<organism evidence="3 8">
    <name type="scientific">Methanococcus maripaludis</name>
    <name type="common">Methanococcus deltae</name>
    <dbReference type="NCBI Taxonomy" id="39152"/>
    <lineage>
        <taxon>Archaea</taxon>
        <taxon>Methanobacteriati</taxon>
        <taxon>Methanobacteriota</taxon>
        <taxon>Methanomada group</taxon>
        <taxon>Methanococci</taxon>
        <taxon>Methanococcales</taxon>
        <taxon>Methanococcaceae</taxon>
        <taxon>Methanococcus</taxon>
    </lineage>
</organism>
<dbReference type="EMBL" id="JACDUJ010000001">
    <property type="protein sequence ID" value="MBA2846274.1"/>
    <property type="molecule type" value="Genomic_DNA"/>
</dbReference>
<accession>A0A2L1C9V7</accession>
<dbReference type="EMBL" id="JACDUO010000002">
    <property type="protein sequence ID" value="MBA2864462.1"/>
    <property type="molecule type" value="Genomic_DNA"/>
</dbReference>
<evidence type="ECO:0000256" key="1">
    <source>
        <dbReference type="SAM" id="MobiDB-lite"/>
    </source>
</evidence>
<dbReference type="InterPro" id="IPR036105">
    <property type="entry name" value="DiNase_FeMo-co_biosyn_sf"/>
</dbReference>
<evidence type="ECO:0000313" key="7">
    <source>
        <dbReference type="EMBL" id="MBB6497756.1"/>
    </source>
</evidence>
<dbReference type="Proteomes" id="UP000571854">
    <property type="component" value="Unassembled WGS sequence"/>
</dbReference>
<protein>
    <submittedName>
        <fullName evidence="3">Dinitrogenase iron-molybdenum cofactor</fullName>
    </submittedName>
    <submittedName>
        <fullName evidence="4">Putative Fe-Mo cluster-binding NifX family protein</fullName>
    </submittedName>
</protein>
<dbReference type="KEGG" id="mmad:MMJJ_05840"/>
<dbReference type="SUPFAM" id="SSF53146">
    <property type="entry name" value="Nitrogenase accessory factor-like"/>
    <property type="match status" value="1"/>
</dbReference>
<dbReference type="CDD" id="cd00851">
    <property type="entry name" value="MTH1175"/>
    <property type="match status" value="1"/>
</dbReference>
<dbReference type="Proteomes" id="UP000584706">
    <property type="component" value="Unassembled WGS sequence"/>
</dbReference>
<evidence type="ECO:0000313" key="9">
    <source>
        <dbReference type="Proteomes" id="UP000567099"/>
    </source>
</evidence>
<dbReference type="PANTHER" id="PTHR33937:SF2">
    <property type="entry name" value="DINITROGENASE IRON-MOLYBDENUM COFACTOR BIOSYNTHESIS DOMAIN-CONTAINING PROTEIN"/>
    <property type="match status" value="1"/>
</dbReference>
<dbReference type="AlphaFoldDB" id="A0A2L1C9V7"/>
<evidence type="ECO:0000313" key="10">
    <source>
        <dbReference type="Proteomes" id="UP000571854"/>
    </source>
</evidence>
<dbReference type="InterPro" id="IPR003731">
    <property type="entry name" value="Di-Nase_FeMo-co_biosynth"/>
</dbReference>
<dbReference type="PANTHER" id="PTHR33937">
    <property type="entry name" value="IRON-MOLYBDENUM PROTEIN-RELATED-RELATED"/>
    <property type="match status" value="1"/>
</dbReference>
<dbReference type="Proteomes" id="UP000239462">
    <property type="component" value="Chromosome"/>
</dbReference>
<name>A0A2L1C9V7_METMI</name>
<dbReference type="Proteomes" id="UP000590564">
    <property type="component" value="Unassembled WGS sequence"/>
</dbReference>
<dbReference type="InterPro" id="IPR033913">
    <property type="entry name" value="MTH1175_dom"/>
</dbReference>
<feature type="region of interest" description="Disordered" evidence="1">
    <location>
        <begin position="39"/>
        <end position="63"/>
    </location>
</feature>
<gene>
    <name evidence="4" type="ORF">HNP88_000458</name>
    <name evidence="5" type="ORF">HNP94_001484</name>
    <name evidence="7" type="ORF">HNP96_001815</name>
    <name evidence="6" type="ORF">HNP97_001013</name>
    <name evidence="3" type="ORF">MMJJ_05840</name>
</gene>
<evidence type="ECO:0000313" key="11">
    <source>
        <dbReference type="Proteomes" id="UP000584706"/>
    </source>
</evidence>
<dbReference type="RefSeq" id="WP_013998858.1">
    <property type="nucleotide sequence ID" value="NZ_CP026606.1"/>
</dbReference>
<dbReference type="EMBL" id="CP026606">
    <property type="protein sequence ID" value="AVB76000.1"/>
    <property type="molecule type" value="Genomic_DNA"/>
</dbReference>
<evidence type="ECO:0000313" key="3">
    <source>
        <dbReference type="EMBL" id="AVB76000.1"/>
    </source>
</evidence>
<dbReference type="Pfam" id="PF02579">
    <property type="entry name" value="Nitro_FeMo-Co"/>
    <property type="match status" value="1"/>
</dbReference>
<dbReference type="Proteomes" id="UP000567099">
    <property type="component" value="Unassembled WGS sequence"/>
</dbReference>